<proteinExistence type="inferred from homology"/>
<evidence type="ECO:0000256" key="9">
    <source>
        <dbReference type="ARBA" id="ARBA00022723"/>
    </source>
</evidence>
<dbReference type="HOGENOM" id="CLU_019532_2_0_1"/>
<dbReference type="CDD" id="cd05658">
    <property type="entry name" value="M18_DAP"/>
    <property type="match status" value="1"/>
</dbReference>
<dbReference type="PRINTS" id="PR00932">
    <property type="entry name" value="AMINO1PTASE"/>
</dbReference>
<dbReference type="FunFam" id="2.30.250.10:FF:000001">
    <property type="entry name" value="Aspartyl aminopeptidase 1"/>
    <property type="match status" value="1"/>
</dbReference>
<evidence type="ECO:0000256" key="3">
    <source>
        <dbReference type="ARBA" id="ARBA00008290"/>
    </source>
</evidence>
<keyword evidence="7 13" id="KW-0031">Aminopeptidase</keyword>
<evidence type="ECO:0000256" key="5">
    <source>
        <dbReference type="ARBA" id="ARBA00011965"/>
    </source>
</evidence>
<dbReference type="GO" id="GO:0004177">
    <property type="term" value="F:aminopeptidase activity"/>
    <property type="evidence" value="ECO:0007669"/>
    <property type="project" value="UniProtKB-KW"/>
</dbReference>
<dbReference type="SUPFAM" id="SSF101821">
    <property type="entry name" value="Aminopeptidase/glucanase lid domain"/>
    <property type="match status" value="1"/>
</dbReference>
<sequence length="472" mass="52165">SKLPNMSEMSKSATLKIARDFLKFVDAGPSPYHVVQECRTRLTNAGFKELSERDHWTLAPDGKFFLTRNQSTVVAFAVGGKFKPGNGFAVVGAHTDSPCLRVKVKSTRKKQGYIQVGTECYGGGNWGSWFDRDLKIAGRVLVAENGEKRKITSKLVHVDRPILRVPHLAIHLQREMNEKFSINKENHLVPIIATEFEDQLNQCFEATVEDSCSKKHPGALMRMLEKESGISSDQIVDLDLFLADHQPSAIGGAWEEFIFAPRLDNLLSSYCSLQGLIESLPDLESEPNIRMVALFDNEEVGSSSAQGAGSSITEYVMRRIQSDPKNQTSFEESVPKSLMISADMAHAVHPNYSDKHEENLRPSLHGGPVIKINNNQRYATTAITATIVREAARFAGVKTQDVMVRNDSGCGSTIGPILSTRLGMRTADVGAAQLSMHSCREVCGVTAPEQCLKLYKAFFEKFSEIDKNLVAE</sequence>
<reference evidence="15" key="1">
    <citation type="submission" date="2003-08" db="EMBL/GenBank/DDBJ databases">
        <authorList>
            <person name="Birren B."/>
            <person name="Nusbaum C."/>
            <person name="Abebe A."/>
            <person name="Abouelleil A."/>
            <person name="Adekoya E."/>
            <person name="Ait-zahra M."/>
            <person name="Allen N."/>
            <person name="Allen T."/>
            <person name="An P."/>
            <person name="Anderson M."/>
            <person name="Anderson S."/>
            <person name="Arachchi H."/>
            <person name="Armbruster J."/>
            <person name="Bachantsang P."/>
            <person name="Baldwin J."/>
            <person name="Barry A."/>
            <person name="Bayul T."/>
            <person name="Blitshsteyn B."/>
            <person name="Bloom T."/>
            <person name="Blye J."/>
            <person name="Boguslavskiy L."/>
            <person name="Borowsky M."/>
            <person name="Boukhgalter B."/>
            <person name="Brunache A."/>
            <person name="Butler J."/>
            <person name="Calixte N."/>
            <person name="Calvo S."/>
            <person name="Camarata J."/>
            <person name="Campo K."/>
            <person name="Chang J."/>
            <person name="Cheshatsang Y."/>
            <person name="Citroen M."/>
            <person name="Collymore A."/>
            <person name="Considine T."/>
            <person name="Cook A."/>
            <person name="Cooke P."/>
            <person name="Corum B."/>
            <person name="Cuomo C."/>
            <person name="David R."/>
            <person name="Dawoe T."/>
            <person name="Degray S."/>
            <person name="Dodge S."/>
            <person name="Dooley K."/>
            <person name="Dorje P."/>
            <person name="Dorjee K."/>
            <person name="Dorris L."/>
            <person name="Duffey N."/>
            <person name="Dupes A."/>
            <person name="Elkins T."/>
            <person name="Engels R."/>
            <person name="Erickson J."/>
            <person name="Farina A."/>
            <person name="Faro S."/>
            <person name="Ferreira P."/>
            <person name="Fischer H."/>
            <person name="Fitzgerald M."/>
            <person name="Foley K."/>
            <person name="Gage D."/>
            <person name="Galagan J."/>
            <person name="Gearin G."/>
            <person name="Gnerre S."/>
            <person name="Gnirke A."/>
            <person name="Goyette A."/>
            <person name="Graham J."/>
            <person name="Grandbois E."/>
            <person name="Gyaltsen K."/>
            <person name="Hafez N."/>
            <person name="Hagopian D."/>
            <person name="Hagos B."/>
            <person name="Hall J."/>
            <person name="Hatcher B."/>
            <person name="Heller A."/>
            <person name="Higgins H."/>
            <person name="Honan T."/>
            <person name="Horn A."/>
            <person name="Houde N."/>
            <person name="Hughes L."/>
            <person name="Hulme W."/>
            <person name="Husby E."/>
            <person name="Iliev I."/>
            <person name="Jaffe D."/>
            <person name="Jones C."/>
            <person name="Kamal M."/>
            <person name="Kamat A."/>
            <person name="Kamvysselis M."/>
            <person name="Karlsson E."/>
            <person name="Kells C."/>
            <person name="Kieu A."/>
            <person name="Kisner P."/>
            <person name="Kodira C."/>
            <person name="Kulbokas E."/>
            <person name="Labutti K."/>
            <person name="Lama D."/>
            <person name="Landers T."/>
            <person name="Leger J."/>
            <person name="Levine S."/>
            <person name="Lewis D."/>
            <person name="Lewis T."/>
            <person name="Lindblad-toh K."/>
            <person name="Liu X."/>
            <person name="Lokyitsang T."/>
            <person name="Lokyitsang Y."/>
            <person name="Lucien O."/>
            <person name="Lui A."/>
            <person name="Ma L.J."/>
            <person name="Mabbitt R."/>
            <person name="Macdonald J."/>
            <person name="Maclean C."/>
            <person name="Major J."/>
            <person name="Manning J."/>
            <person name="Marabella R."/>
            <person name="Maru K."/>
            <person name="Matthews C."/>
            <person name="Mauceli E."/>
            <person name="Mccarthy M."/>
            <person name="Mcdonough S."/>
            <person name="Mcghee T."/>
            <person name="Meldrim J."/>
            <person name="Meneus L."/>
            <person name="Mesirov J."/>
            <person name="Mihalev A."/>
            <person name="Mihova T."/>
            <person name="Mikkelsen T."/>
            <person name="Mlenga V."/>
            <person name="Moru K."/>
            <person name="Mozes J."/>
            <person name="Mulrain L."/>
            <person name="Munson G."/>
            <person name="Naylor J."/>
            <person name="Newes C."/>
            <person name="Nguyen C."/>
            <person name="Nguyen N."/>
            <person name="Nguyen T."/>
            <person name="Nicol R."/>
            <person name="Nielsen C."/>
            <person name="Nizzari M."/>
            <person name="Norbu C."/>
            <person name="Norbu N."/>
            <person name="O'donnell P."/>
            <person name="Okoawo O."/>
            <person name="O'leary S."/>
            <person name="Omotosho B."/>
            <person name="O'neill K."/>
            <person name="Osman S."/>
            <person name="Parker S."/>
            <person name="Perrin D."/>
            <person name="Phunkhang P."/>
            <person name="Piqani B."/>
            <person name="Purcell S."/>
            <person name="Rachupka T."/>
            <person name="Ramasamy U."/>
            <person name="Rameau R."/>
            <person name="Ray V."/>
            <person name="Raymond C."/>
            <person name="Retta R."/>
            <person name="Richardson S."/>
            <person name="Rise C."/>
            <person name="Rodriguez J."/>
            <person name="Rogers J."/>
            <person name="Rogov P."/>
            <person name="Rutman M."/>
            <person name="Schupbach R."/>
            <person name="Seaman C."/>
            <person name="Settipalli S."/>
            <person name="Sharpe T."/>
            <person name="Sheridan J."/>
            <person name="Sherpa N."/>
            <person name="Shi J."/>
            <person name="Smirnov S."/>
            <person name="Smith C."/>
            <person name="Sougnez C."/>
            <person name="Spencer B."/>
            <person name="Stalker J."/>
            <person name="Stange-thomann N."/>
            <person name="Stavropoulos S."/>
            <person name="Stetson K."/>
            <person name="Stone C."/>
            <person name="Stone S."/>
            <person name="Stubbs M."/>
            <person name="Talamas J."/>
            <person name="Tchuinga P."/>
            <person name="Tenzing P."/>
            <person name="Tesfaye S."/>
            <person name="Theodore J."/>
            <person name="Thoulutsang Y."/>
            <person name="Topham K."/>
            <person name="Towey S."/>
            <person name="Tsamla T."/>
            <person name="Tsomo N."/>
            <person name="Vallee D."/>
            <person name="Vassiliev H."/>
            <person name="Venkataraman V."/>
            <person name="Vinson J."/>
            <person name="Vo A."/>
            <person name="Wade C."/>
            <person name="Wang S."/>
            <person name="Wangchuk T."/>
            <person name="Wangdi T."/>
            <person name="Whittaker C."/>
            <person name="Wilkinson J."/>
            <person name="Wu Y."/>
            <person name="Wyman D."/>
            <person name="Yadav S."/>
            <person name="Yang S."/>
            <person name="Yang X."/>
            <person name="Yeager S."/>
            <person name="Yee E."/>
            <person name="Young G."/>
            <person name="Zainoun J."/>
            <person name="Zembeck L."/>
            <person name="Zimmer A."/>
            <person name="Zody M."/>
            <person name="Lander E."/>
        </authorList>
    </citation>
    <scope>NUCLEOTIDE SEQUENCE [LARGE SCALE GENOMIC DNA]</scope>
</reference>
<keyword evidence="8 13" id="KW-0645">Protease</keyword>
<dbReference type="EC" id="3.4.11.21" evidence="5"/>
<dbReference type="SUPFAM" id="SSF53187">
    <property type="entry name" value="Zn-dependent exopeptidases"/>
    <property type="match status" value="1"/>
</dbReference>
<evidence type="ECO:0000313" key="14">
    <source>
        <dbReference type="Ensembl" id="ENSCSAVP00000001139.1"/>
    </source>
</evidence>
<dbReference type="InterPro" id="IPR001948">
    <property type="entry name" value="Peptidase_M18"/>
</dbReference>
<evidence type="ECO:0000256" key="8">
    <source>
        <dbReference type="ARBA" id="ARBA00022670"/>
    </source>
</evidence>
<dbReference type="Gene3D" id="2.30.250.10">
    <property type="entry name" value="Aminopeptidase i, Domain 2"/>
    <property type="match status" value="1"/>
</dbReference>
<protein>
    <recommendedName>
        <fullName evidence="6">Aspartyl aminopeptidase</fullName>
        <ecNumber evidence="5">3.4.11.21</ecNumber>
    </recommendedName>
</protein>
<dbReference type="InParanoid" id="H2Y741"/>
<dbReference type="OMA" id="GPILKVN"/>
<comment type="similarity">
    <text evidence="3 13">Belongs to the peptidase M18 family.</text>
</comment>
<comment type="subunit">
    <text evidence="4">Tetrahedron-shaped homododecamer built from six homodimers.</text>
</comment>
<dbReference type="PANTHER" id="PTHR28570">
    <property type="entry name" value="ASPARTYL AMINOPEPTIDASE"/>
    <property type="match status" value="1"/>
</dbReference>
<keyword evidence="10 13" id="KW-0378">Hydrolase</keyword>
<accession>H2Y741</accession>
<evidence type="ECO:0000256" key="11">
    <source>
        <dbReference type="ARBA" id="ARBA00022833"/>
    </source>
</evidence>
<dbReference type="NCBIfam" id="NF002759">
    <property type="entry name" value="PRK02813.1"/>
    <property type="match status" value="1"/>
</dbReference>
<organism evidence="14 15">
    <name type="scientific">Ciona savignyi</name>
    <name type="common">Pacific transparent sea squirt</name>
    <dbReference type="NCBI Taxonomy" id="51511"/>
    <lineage>
        <taxon>Eukaryota</taxon>
        <taxon>Metazoa</taxon>
        <taxon>Chordata</taxon>
        <taxon>Tunicata</taxon>
        <taxon>Ascidiacea</taxon>
        <taxon>Phlebobranchia</taxon>
        <taxon>Cionidae</taxon>
        <taxon>Ciona</taxon>
    </lineage>
</organism>
<dbReference type="GeneTree" id="ENSGT00390000003164"/>
<dbReference type="STRING" id="51511.ENSCSAVP00000001139"/>
<name>H2Y741_CIOSA</name>
<dbReference type="MEROPS" id="M18.002"/>
<comment type="catalytic activity">
    <reaction evidence="1">
        <text>Release of an N-terminal aspartate or glutamate from a peptide, with a preference for aspartate.</text>
        <dbReference type="EC" id="3.4.11.21"/>
    </reaction>
</comment>
<dbReference type="Pfam" id="PF02127">
    <property type="entry name" value="Peptidase_M18"/>
    <property type="match status" value="1"/>
</dbReference>
<dbReference type="eggNOG" id="KOG2596">
    <property type="taxonomic scope" value="Eukaryota"/>
</dbReference>
<dbReference type="GO" id="GO:0008270">
    <property type="term" value="F:zinc ion binding"/>
    <property type="evidence" value="ECO:0007669"/>
    <property type="project" value="InterPro"/>
</dbReference>
<dbReference type="Ensembl" id="ENSCSAVT00000001152.1">
    <property type="protein sequence ID" value="ENSCSAVP00000001139.1"/>
    <property type="gene ID" value="ENSCSAVG00000000636.1"/>
</dbReference>
<dbReference type="GO" id="GO:0006508">
    <property type="term" value="P:proteolysis"/>
    <property type="evidence" value="ECO:0007669"/>
    <property type="project" value="UniProtKB-KW"/>
</dbReference>
<dbReference type="GO" id="GO:0005737">
    <property type="term" value="C:cytoplasm"/>
    <property type="evidence" value="ECO:0007669"/>
    <property type="project" value="UniProtKB-ARBA"/>
</dbReference>
<dbReference type="Gene3D" id="3.40.630.10">
    <property type="entry name" value="Zn peptidases"/>
    <property type="match status" value="1"/>
</dbReference>
<reference evidence="14" key="2">
    <citation type="submission" date="2025-08" db="UniProtKB">
        <authorList>
            <consortium name="Ensembl"/>
        </authorList>
    </citation>
    <scope>IDENTIFICATION</scope>
</reference>
<dbReference type="AlphaFoldDB" id="H2Y741"/>
<evidence type="ECO:0000256" key="13">
    <source>
        <dbReference type="RuleBase" id="RU004386"/>
    </source>
</evidence>
<evidence type="ECO:0000256" key="6">
    <source>
        <dbReference type="ARBA" id="ARBA00015118"/>
    </source>
</evidence>
<keyword evidence="11 13" id="KW-0862">Zinc</keyword>
<evidence type="ECO:0000313" key="15">
    <source>
        <dbReference type="Proteomes" id="UP000007875"/>
    </source>
</evidence>
<reference evidence="14" key="3">
    <citation type="submission" date="2025-09" db="UniProtKB">
        <authorList>
            <consortium name="Ensembl"/>
        </authorList>
    </citation>
    <scope>IDENTIFICATION</scope>
</reference>
<evidence type="ECO:0000256" key="1">
    <source>
        <dbReference type="ARBA" id="ARBA00001335"/>
    </source>
</evidence>
<dbReference type="GO" id="GO:0008237">
    <property type="term" value="F:metallopeptidase activity"/>
    <property type="evidence" value="ECO:0007669"/>
    <property type="project" value="UniProtKB-KW"/>
</dbReference>
<keyword evidence="15" id="KW-1185">Reference proteome</keyword>
<keyword evidence="9 13" id="KW-0479">Metal-binding</keyword>
<comment type="cofactor">
    <cofactor evidence="2">
        <name>Zn(2+)</name>
        <dbReference type="ChEBI" id="CHEBI:29105"/>
    </cofactor>
</comment>
<evidence type="ECO:0000256" key="7">
    <source>
        <dbReference type="ARBA" id="ARBA00022438"/>
    </source>
</evidence>
<evidence type="ECO:0000256" key="10">
    <source>
        <dbReference type="ARBA" id="ARBA00022801"/>
    </source>
</evidence>
<dbReference type="PANTHER" id="PTHR28570:SF3">
    <property type="entry name" value="ASPARTYL AMINOPEPTIDASE"/>
    <property type="match status" value="1"/>
</dbReference>
<evidence type="ECO:0000256" key="12">
    <source>
        <dbReference type="ARBA" id="ARBA00023049"/>
    </source>
</evidence>
<dbReference type="Proteomes" id="UP000007875">
    <property type="component" value="Unassembled WGS sequence"/>
</dbReference>
<dbReference type="FunCoup" id="H2Y741">
    <property type="interactions" value="504"/>
</dbReference>
<keyword evidence="12 13" id="KW-0482">Metalloprotease</keyword>
<dbReference type="InterPro" id="IPR023358">
    <property type="entry name" value="Peptidase_M18_dom2"/>
</dbReference>
<evidence type="ECO:0000256" key="4">
    <source>
        <dbReference type="ARBA" id="ARBA00011395"/>
    </source>
</evidence>
<evidence type="ECO:0000256" key="2">
    <source>
        <dbReference type="ARBA" id="ARBA00001947"/>
    </source>
</evidence>